<keyword evidence="4 8" id="KW-0813">Transport</keyword>
<dbReference type="EMBL" id="SRLE01000004">
    <property type="protein sequence ID" value="TGD75357.1"/>
    <property type="molecule type" value="Genomic_DNA"/>
</dbReference>
<name>A0A4Z0M7I2_9GAMM</name>
<dbReference type="InterPro" id="IPR038078">
    <property type="entry name" value="PhoU-like_sf"/>
</dbReference>
<evidence type="ECO:0000256" key="1">
    <source>
        <dbReference type="ARBA" id="ARBA00004496"/>
    </source>
</evidence>
<evidence type="ECO:0000256" key="2">
    <source>
        <dbReference type="ARBA" id="ARBA00008107"/>
    </source>
</evidence>
<accession>A0A4Z0M7I2</accession>
<gene>
    <name evidence="10" type="primary">phoU</name>
    <name evidence="10" type="ORF">E4634_04220</name>
</gene>
<dbReference type="Pfam" id="PF01895">
    <property type="entry name" value="PhoU"/>
    <property type="match status" value="2"/>
</dbReference>
<dbReference type="PANTHER" id="PTHR42930:SF3">
    <property type="entry name" value="PHOSPHATE-SPECIFIC TRANSPORT SYSTEM ACCESSORY PROTEIN PHOU"/>
    <property type="match status" value="1"/>
</dbReference>
<comment type="similarity">
    <text evidence="2 8">Belongs to the PhoU family.</text>
</comment>
<dbReference type="Proteomes" id="UP000298050">
    <property type="component" value="Unassembled WGS sequence"/>
</dbReference>
<evidence type="ECO:0000256" key="3">
    <source>
        <dbReference type="ARBA" id="ARBA00011738"/>
    </source>
</evidence>
<dbReference type="AlphaFoldDB" id="A0A4Z0M7I2"/>
<dbReference type="InterPro" id="IPR028366">
    <property type="entry name" value="PhoU"/>
</dbReference>
<evidence type="ECO:0000256" key="8">
    <source>
        <dbReference type="PIRNR" id="PIRNR003107"/>
    </source>
</evidence>
<dbReference type="InterPro" id="IPR026022">
    <property type="entry name" value="PhoU_dom"/>
</dbReference>
<reference evidence="10 11" key="1">
    <citation type="submission" date="2019-04" db="EMBL/GenBank/DDBJ databases">
        <title>Taxonomy of novel Haliea sp. from mangrove soil of West Coast of India.</title>
        <authorList>
            <person name="Verma A."/>
            <person name="Kumar P."/>
            <person name="Krishnamurthi S."/>
        </authorList>
    </citation>
    <scope>NUCLEOTIDE SEQUENCE [LARGE SCALE GENOMIC DNA]</scope>
    <source>
        <strain evidence="10 11">SAOS-164</strain>
    </source>
</reference>
<evidence type="ECO:0000313" key="11">
    <source>
        <dbReference type="Proteomes" id="UP000298050"/>
    </source>
</evidence>
<proteinExistence type="inferred from homology"/>
<evidence type="ECO:0000313" key="10">
    <source>
        <dbReference type="EMBL" id="TGD75357.1"/>
    </source>
</evidence>
<dbReference type="FunFam" id="1.20.58.220:FF:000004">
    <property type="entry name" value="Phosphate-specific transport system accessory protein PhoU"/>
    <property type="match status" value="1"/>
</dbReference>
<dbReference type="GO" id="GO:0006817">
    <property type="term" value="P:phosphate ion transport"/>
    <property type="evidence" value="ECO:0007669"/>
    <property type="project" value="UniProtKB-KW"/>
</dbReference>
<evidence type="ECO:0000256" key="4">
    <source>
        <dbReference type="ARBA" id="ARBA00022448"/>
    </source>
</evidence>
<evidence type="ECO:0000256" key="7">
    <source>
        <dbReference type="ARBA" id="ARBA00056181"/>
    </source>
</evidence>
<organism evidence="10 11">
    <name type="scientific">Mangrovimicrobium sediminis</name>
    <dbReference type="NCBI Taxonomy" id="2562682"/>
    <lineage>
        <taxon>Bacteria</taxon>
        <taxon>Pseudomonadati</taxon>
        <taxon>Pseudomonadota</taxon>
        <taxon>Gammaproteobacteria</taxon>
        <taxon>Cellvibrionales</taxon>
        <taxon>Halieaceae</taxon>
        <taxon>Mangrovimicrobium</taxon>
    </lineage>
</organism>
<dbReference type="OrthoDB" id="9814256at2"/>
<dbReference type="GO" id="GO:0005737">
    <property type="term" value="C:cytoplasm"/>
    <property type="evidence" value="ECO:0007669"/>
    <property type="project" value="UniProtKB-SubCell"/>
</dbReference>
<keyword evidence="6 8" id="KW-0592">Phosphate transport</keyword>
<dbReference type="PIRSF" id="PIRSF003107">
    <property type="entry name" value="PhoU"/>
    <property type="match status" value="1"/>
</dbReference>
<evidence type="ECO:0000259" key="9">
    <source>
        <dbReference type="Pfam" id="PF01895"/>
    </source>
</evidence>
<comment type="function">
    <text evidence="7 8">Plays a role in the regulation of phosphate uptake.</text>
</comment>
<feature type="domain" description="PhoU" evidence="9">
    <location>
        <begin position="22"/>
        <end position="108"/>
    </location>
</feature>
<comment type="subcellular location">
    <subcellularLocation>
        <location evidence="1 8">Cytoplasm</location>
    </subcellularLocation>
</comment>
<keyword evidence="11" id="KW-1185">Reference proteome</keyword>
<comment type="caution">
    <text evidence="10">The sequence shown here is derived from an EMBL/GenBank/DDBJ whole genome shotgun (WGS) entry which is preliminary data.</text>
</comment>
<dbReference type="PANTHER" id="PTHR42930">
    <property type="entry name" value="PHOSPHATE-SPECIFIC TRANSPORT SYSTEM ACCESSORY PROTEIN PHOU"/>
    <property type="match status" value="1"/>
</dbReference>
<keyword evidence="5 8" id="KW-0963">Cytoplasm</keyword>
<dbReference type="Gene3D" id="1.20.58.220">
    <property type="entry name" value="Phosphate transport system protein phou homolog 2, domain 2"/>
    <property type="match status" value="1"/>
</dbReference>
<feature type="domain" description="PhoU" evidence="9">
    <location>
        <begin position="128"/>
        <end position="211"/>
    </location>
</feature>
<evidence type="ECO:0000256" key="5">
    <source>
        <dbReference type="ARBA" id="ARBA00022490"/>
    </source>
</evidence>
<dbReference type="GO" id="GO:0030643">
    <property type="term" value="P:intracellular phosphate ion homeostasis"/>
    <property type="evidence" value="ECO:0007669"/>
    <property type="project" value="InterPro"/>
</dbReference>
<comment type="subunit">
    <text evidence="3 8">Homodimer.</text>
</comment>
<sequence length="233" mass="26123">MNLDQHTSHRFNEELEDVRARLLEMGGLVEEQCRKALKALTKGNLELAIEVANSDYRINEMEVEINARCMDILALRQPAATDLRVVVAIIRMTADLERIGDEAEKIGRFAQTLAERRDAGAFRGDPKHLGKLAIAVLRGALDAFARLDVSAAIETAAQDPEIDQEFESVTRLLISHMMEQPAAVKSLLRVNWCARALERIGDHAVNLCEEVIFLVKGSDVRHLSLKEVQDRFL</sequence>
<dbReference type="GO" id="GO:0045936">
    <property type="term" value="P:negative regulation of phosphate metabolic process"/>
    <property type="evidence" value="ECO:0007669"/>
    <property type="project" value="InterPro"/>
</dbReference>
<dbReference type="SUPFAM" id="SSF109755">
    <property type="entry name" value="PhoU-like"/>
    <property type="match status" value="1"/>
</dbReference>
<evidence type="ECO:0000256" key="6">
    <source>
        <dbReference type="ARBA" id="ARBA00022592"/>
    </source>
</evidence>
<protein>
    <recommendedName>
        <fullName evidence="8">Phosphate-specific transport system accessory protein PhoU</fullName>
    </recommendedName>
</protein>